<protein>
    <submittedName>
        <fullName evidence="1">Uncharacterized protein</fullName>
    </submittedName>
</protein>
<comment type="caution">
    <text evidence="1">The sequence shown here is derived from an EMBL/GenBank/DDBJ whole genome shotgun (WGS) entry which is preliminary data.</text>
</comment>
<sequence>MPRYNDDTGSDLPDIKRFITTHDEDGKATFYAPTTELEQVNLKFSDVAAMHVHYSTTEFPVRFGGNQDLNAYLNPSAPETLANKNGTVARMVDIKPGSQSPMHRTESLDYGLVLEGEIDLVLEDFETGPVRHMRRGDVSVQRGTMHAWRNTSPDEWCRMFYVLVDAELPRFGDKELKEDLGGIELPK</sequence>
<name>A0ACC3M9E0_9PEZI</name>
<dbReference type="Proteomes" id="UP001281147">
    <property type="component" value="Unassembled WGS sequence"/>
</dbReference>
<evidence type="ECO:0000313" key="1">
    <source>
        <dbReference type="EMBL" id="KAK3680735.1"/>
    </source>
</evidence>
<evidence type="ECO:0000313" key="2">
    <source>
        <dbReference type="Proteomes" id="UP001281147"/>
    </source>
</evidence>
<reference evidence="1" key="1">
    <citation type="submission" date="2023-07" db="EMBL/GenBank/DDBJ databases">
        <title>Black Yeasts Isolated from many extreme environments.</title>
        <authorList>
            <person name="Coleine C."/>
            <person name="Stajich J.E."/>
            <person name="Selbmann L."/>
        </authorList>
    </citation>
    <scope>NUCLEOTIDE SEQUENCE</scope>
    <source>
        <strain evidence="1">CCFEE 5714</strain>
    </source>
</reference>
<accession>A0ACC3M9E0</accession>
<dbReference type="EMBL" id="JAUTXU010000429">
    <property type="protein sequence ID" value="KAK3680735.1"/>
    <property type="molecule type" value="Genomic_DNA"/>
</dbReference>
<keyword evidence="2" id="KW-1185">Reference proteome</keyword>
<proteinExistence type="predicted"/>
<organism evidence="1 2">
    <name type="scientific">Vermiconidia calcicola</name>
    <dbReference type="NCBI Taxonomy" id="1690605"/>
    <lineage>
        <taxon>Eukaryota</taxon>
        <taxon>Fungi</taxon>
        <taxon>Dikarya</taxon>
        <taxon>Ascomycota</taxon>
        <taxon>Pezizomycotina</taxon>
        <taxon>Dothideomycetes</taxon>
        <taxon>Dothideomycetidae</taxon>
        <taxon>Mycosphaerellales</taxon>
        <taxon>Extremaceae</taxon>
        <taxon>Vermiconidia</taxon>
    </lineage>
</organism>
<gene>
    <name evidence="1" type="ORF">LTR37_021090</name>
</gene>